<keyword evidence="3" id="KW-1185">Reference proteome</keyword>
<keyword evidence="1" id="KW-0812">Transmembrane</keyword>
<organism evidence="2 3">
    <name type="scientific">Trebonia kvetii</name>
    <dbReference type="NCBI Taxonomy" id="2480626"/>
    <lineage>
        <taxon>Bacteria</taxon>
        <taxon>Bacillati</taxon>
        <taxon>Actinomycetota</taxon>
        <taxon>Actinomycetes</taxon>
        <taxon>Streptosporangiales</taxon>
        <taxon>Treboniaceae</taxon>
        <taxon>Trebonia</taxon>
    </lineage>
</organism>
<gene>
    <name evidence="2" type="ORF">EAS64_31275</name>
</gene>
<sequence length="367" mass="38296">MTTVQPAAILSGRYQRAFTLAVLFLVAGWHLAGAGGQLLHNRTAYGSFAFQGAMWLVMALAITAGAVLVLRGTPGWRAAWTVAIVALAASTVAAAVSPAGQMLAVNWAWGSAGWTCVLVLMRRRFAELAWFLAAEAAATLSVQAWDGLHRADLAGFLAVLAWSTGAQVAVAAGVRALDAAAGQAATAAHSEHVARERAATMEIIRAARHARWLALQESAVPLVAELAAGTADPGDPQVRTRCAVQAAGLRRLLAEGDEVPGSLVHELYASADVAERRGIAVEIETAGPLPPVPRPARRVITDAAIAILTDARSQARITLAAVTAGIAVSFVADTGACVRLPASGDGLVIQQQQDGEMFWAEVRWNSQ</sequence>
<dbReference type="EMBL" id="RPFW01000006">
    <property type="protein sequence ID" value="TVZ01922.1"/>
    <property type="molecule type" value="Genomic_DNA"/>
</dbReference>
<feature type="transmembrane region" description="Helical" evidence="1">
    <location>
        <begin position="17"/>
        <end position="36"/>
    </location>
</feature>
<comment type="caution">
    <text evidence="2">The sequence shown here is derived from an EMBL/GenBank/DDBJ whole genome shotgun (WGS) entry which is preliminary data.</text>
</comment>
<evidence type="ECO:0000256" key="1">
    <source>
        <dbReference type="SAM" id="Phobius"/>
    </source>
</evidence>
<evidence type="ECO:0000313" key="3">
    <source>
        <dbReference type="Proteomes" id="UP000460272"/>
    </source>
</evidence>
<protein>
    <submittedName>
        <fullName evidence="2">Uncharacterized protein</fullName>
    </submittedName>
</protein>
<proteinExistence type="predicted"/>
<accession>A0A6P2BS93</accession>
<evidence type="ECO:0000313" key="2">
    <source>
        <dbReference type="EMBL" id="TVZ01922.1"/>
    </source>
</evidence>
<feature type="transmembrane region" description="Helical" evidence="1">
    <location>
        <begin position="102"/>
        <end position="121"/>
    </location>
</feature>
<dbReference type="RefSeq" id="WP_145858870.1">
    <property type="nucleotide sequence ID" value="NZ_RPFW01000006.1"/>
</dbReference>
<keyword evidence="1" id="KW-0472">Membrane</keyword>
<dbReference type="Proteomes" id="UP000460272">
    <property type="component" value="Unassembled WGS sequence"/>
</dbReference>
<dbReference type="OrthoDB" id="5125370at2"/>
<reference evidence="2 3" key="1">
    <citation type="submission" date="2018-11" db="EMBL/GenBank/DDBJ databases">
        <title>Trebonia kvetii gen.nov., sp.nov., a novel acidophilic actinobacterium, and proposal of the new actinobacterial family Treboniaceae fam. nov.</title>
        <authorList>
            <person name="Rapoport D."/>
            <person name="Sagova-Mareckova M."/>
            <person name="Sedlacek I."/>
            <person name="Provaznik J."/>
            <person name="Kralova S."/>
            <person name="Pavlinic D."/>
            <person name="Benes V."/>
            <person name="Kopecky J."/>
        </authorList>
    </citation>
    <scope>NUCLEOTIDE SEQUENCE [LARGE SCALE GENOMIC DNA]</scope>
    <source>
        <strain evidence="2 3">15Tr583</strain>
    </source>
</reference>
<name>A0A6P2BS93_9ACTN</name>
<keyword evidence="1" id="KW-1133">Transmembrane helix</keyword>
<dbReference type="AlphaFoldDB" id="A0A6P2BS93"/>
<feature type="transmembrane region" description="Helical" evidence="1">
    <location>
        <begin position="48"/>
        <end position="70"/>
    </location>
</feature>
<feature type="transmembrane region" description="Helical" evidence="1">
    <location>
        <begin position="77"/>
        <end position="96"/>
    </location>
</feature>